<keyword evidence="3" id="KW-1185">Reference proteome</keyword>
<dbReference type="EMBL" id="LFJJ01000245">
    <property type="protein sequence ID" value="KND57438.1"/>
    <property type="molecule type" value="Genomic_DNA"/>
</dbReference>
<name>A0A0L0M4X9_9BURK</name>
<dbReference type="AlphaFoldDB" id="A0A0L0M4X9"/>
<dbReference type="RefSeq" id="WP_050455784.1">
    <property type="nucleotide sequence ID" value="NZ_LFJJ01000245.1"/>
</dbReference>
<evidence type="ECO:0000313" key="3">
    <source>
        <dbReference type="Proteomes" id="UP000036959"/>
    </source>
</evidence>
<dbReference type="InterPro" id="IPR014833">
    <property type="entry name" value="TnsA_N"/>
</dbReference>
<dbReference type="Pfam" id="PF08722">
    <property type="entry name" value="Tn7_TnsA-like_N"/>
    <property type="match status" value="1"/>
</dbReference>
<reference evidence="3" key="1">
    <citation type="submission" date="2015-06" db="EMBL/GenBank/DDBJ databases">
        <title>Comparative genomics of Burkholderia leaf nodule symbionts.</title>
        <authorList>
            <person name="Carlier A."/>
            <person name="Eberl L."/>
            <person name="Pinto-Carbo M."/>
        </authorList>
    </citation>
    <scope>NUCLEOTIDE SEQUENCE [LARGE SCALE GENOMIC DNA]</scope>
    <source>
        <strain evidence="3">UZHbot4</strain>
    </source>
</reference>
<comment type="caution">
    <text evidence="2">The sequence shown here is derived from an EMBL/GenBank/DDBJ whole genome shotgun (WGS) entry which is preliminary data.</text>
</comment>
<feature type="domain" description="TnsA endonuclease N-terminal" evidence="1">
    <location>
        <begin position="46"/>
        <end position="118"/>
    </location>
</feature>
<gene>
    <name evidence="2" type="ORF">BVER_04069</name>
</gene>
<organism evidence="2 3">
    <name type="scientific">Candidatus Burkholderia verschuerenii</name>
    <dbReference type="NCBI Taxonomy" id="242163"/>
    <lineage>
        <taxon>Bacteria</taxon>
        <taxon>Pseudomonadati</taxon>
        <taxon>Pseudomonadota</taxon>
        <taxon>Betaproteobacteria</taxon>
        <taxon>Burkholderiales</taxon>
        <taxon>Burkholderiaceae</taxon>
        <taxon>Burkholderia</taxon>
    </lineage>
</organism>
<sequence length="171" mass="19117">MRRIPLCRRSHVTGFGSFESGLVEHESALERDFALLVAFDDPGATIVSQPVTIRFETPTEPRRYKPDFGVTWSDGRYELVEVKYRADLRENWPALRPGFVAARDAVCGMSGRFRIATESAIRIPRLENARRLLPLRKAPLDADLAKTVRRIVSGMGAPTLREAVTPSHATA</sequence>
<dbReference type="Proteomes" id="UP000036959">
    <property type="component" value="Unassembled WGS sequence"/>
</dbReference>
<dbReference type="OrthoDB" id="9134481at2"/>
<accession>A0A0L0M4X9</accession>
<evidence type="ECO:0000313" key="2">
    <source>
        <dbReference type="EMBL" id="KND57438.1"/>
    </source>
</evidence>
<protein>
    <recommendedName>
        <fullName evidence="1">TnsA endonuclease N-terminal domain-containing protein</fullName>
    </recommendedName>
</protein>
<dbReference type="PATRIC" id="fig|242163.4.peg.3491"/>
<evidence type="ECO:0000259" key="1">
    <source>
        <dbReference type="Pfam" id="PF08722"/>
    </source>
</evidence>
<proteinExistence type="predicted"/>